<comment type="caution">
    <text evidence="3">The sequence shown here is derived from an EMBL/GenBank/DDBJ whole genome shotgun (WGS) entry which is preliminary data.</text>
</comment>
<dbReference type="Pfam" id="PF14559">
    <property type="entry name" value="TPR_19"/>
    <property type="match status" value="1"/>
</dbReference>
<gene>
    <name evidence="3" type="ORF">CA13_15320</name>
</gene>
<keyword evidence="2" id="KW-1133">Transmembrane helix</keyword>
<organism evidence="3 4">
    <name type="scientific">Novipirellula herctigrandis</name>
    <dbReference type="NCBI Taxonomy" id="2527986"/>
    <lineage>
        <taxon>Bacteria</taxon>
        <taxon>Pseudomonadati</taxon>
        <taxon>Planctomycetota</taxon>
        <taxon>Planctomycetia</taxon>
        <taxon>Pirellulales</taxon>
        <taxon>Pirellulaceae</taxon>
        <taxon>Novipirellula</taxon>
    </lineage>
</organism>
<accession>A0A5C5YYC5</accession>
<dbReference type="SUPFAM" id="SSF48452">
    <property type="entry name" value="TPR-like"/>
    <property type="match status" value="3"/>
</dbReference>
<keyword evidence="1" id="KW-0802">TPR repeat</keyword>
<dbReference type="AlphaFoldDB" id="A0A5C5YYC5"/>
<dbReference type="PANTHER" id="PTHR12558">
    <property type="entry name" value="CELL DIVISION CYCLE 16,23,27"/>
    <property type="match status" value="1"/>
</dbReference>
<name>A0A5C5YYC5_9BACT</name>
<evidence type="ECO:0000256" key="2">
    <source>
        <dbReference type="SAM" id="Phobius"/>
    </source>
</evidence>
<dbReference type="EMBL" id="SJPJ01000001">
    <property type="protein sequence ID" value="TWT80119.1"/>
    <property type="molecule type" value="Genomic_DNA"/>
</dbReference>
<dbReference type="PROSITE" id="PS50005">
    <property type="entry name" value="TPR"/>
    <property type="match status" value="1"/>
</dbReference>
<dbReference type="Proteomes" id="UP000315010">
    <property type="component" value="Unassembled WGS sequence"/>
</dbReference>
<proteinExistence type="predicted"/>
<feature type="repeat" description="TPR" evidence="1">
    <location>
        <begin position="206"/>
        <end position="239"/>
    </location>
</feature>
<dbReference type="RefSeq" id="WP_146395206.1">
    <property type="nucleotide sequence ID" value="NZ_SJPJ01000001.1"/>
</dbReference>
<dbReference type="Pfam" id="PF13181">
    <property type="entry name" value="TPR_8"/>
    <property type="match status" value="1"/>
</dbReference>
<dbReference type="SMART" id="SM00028">
    <property type="entry name" value="TPR"/>
    <property type="match status" value="5"/>
</dbReference>
<dbReference type="InterPro" id="IPR011990">
    <property type="entry name" value="TPR-like_helical_dom_sf"/>
</dbReference>
<protein>
    <submittedName>
        <fullName evidence="3">Tetratricopeptide repeat protein</fullName>
    </submittedName>
</protein>
<sequence>MFNWFHRYRMRRQMRRQASPIAKGDWLSRLFAPVRWLFAFPGRLLSRFWMTLRTLLDYFSAGRRSKRDLLLGVPAVLLLGGFFVATAMGNVRQSTNAQRYWSRGVQLLEKGEPESAQLLLRKALLGDNINRNEVIFSLARSYEQLGDANRSGALMESLASVNRVGYPAAHRYLAIRTANQVAATKQAPNLKDWYWHLSHADQVDSADLAKSWGFYYLVGGDLEKSAEYFRRAAEEQPELWLQVAELEARMNDMDAVRATLATARRQLERQFTRNPGDSKNRLLYATTLFYMGELPDAERLLKEGLAQEDNESFKKLLAAVFVRMFDVESEGEKGLEESFKYLVVALDYDNSYQPALTRLITVSRSSPEKLKESRETMRRMIADGNATAMAHFALGSLEWLAGNGELAKLNMKQAVALNPKLAVVANNLAYLIALEDDPDLDAALHLATQAIEQEPDNSDYLDTRGMIHLKMKNYALAAVDYQKALERAKDAAPIQRQLAEIYDQLGDPDTAAEFRRAAEGKDAAKP</sequence>
<keyword evidence="2" id="KW-0812">Transmembrane</keyword>
<reference evidence="3 4" key="1">
    <citation type="submission" date="2019-02" db="EMBL/GenBank/DDBJ databases">
        <title>Deep-cultivation of Planctomycetes and their phenomic and genomic characterization uncovers novel biology.</title>
        <authorList>
            <person name="Wiegand S."/>
            <person name="Jogler M."/>
            <person name="Boedeker C."/>
            <person name="Pinto D."/>
            <person name="Vollmers J."/>
            <person name="Rivas-Marin E."/>
            <person name="Kohn T."/>
            <person name="Peeters S.H."/>
            <person name="Heuer A."/>
            <person name="Rast P."/>
            <person name="Oberbeckmann S."/>
            <person name="Bunk B."/>
            <person name="Jeske O."/>
            <person name="Meyerdierks A."/>
            <person name="Storesund J.E."/>
            <person name="Kallscheuer N."/>
            <person name="Luecker S."/>
            <person name="Lage O.M."/>
            <person name="Pohl T."/>
            <person name="Merkel B.J."/>
            <person name="Hornburger P."/>
            <person name="Mueller R.-W."/>
            <person name="Bruemmer F."/>
            <person name="Labrenz M."/>
            <person name="Spormann A.M."/>
            <person name="Op Den Camp H."/>
            <person name="Overmann J."/>
            <person name="Amann R."/>
            <person name="Jetten M.S.M."/>
            <person name="Mascher T."/>
            <person name="Medema M.H."/>
            <person name="Devos D.P."/>
            <person name="Kaster A.-K."/>
            <person name="Ovreas L."/>
            <person name="Rohde M."/>
            <person name="Galperin M.Y."/>
            <person name="Jogler C."/>
        </authorList>
    </citation>
    <scope>NUCLEOTIDE SEQUENCE [LARGE SCALE GENOMIC DNA]</scope>
    <source>
        <strain evidence="3 4">CA13</strain>
    </source>
</reference>
<evidence type="ECO:0000313" key="4">
    <source>
        <dbReference type="Proteomes" id="UP000315010"/>
    </source>
</evidence>
<dbReference type="Gene3D" id="1.25.40.10">
    <property type="entry name" value="Tetratricopeptide repeat domain"/>
    <property type="match status" value="2"/>
</dbReference>
<evidence type="ECO:0000313" key="3">
    <source>
        <dbReference type="EMBL" id="TWT80119.1"/>
    </source>
</evidence>
<feature type="transmembrane region" description="Helical" evidence="2">
    <location>
        <begin position="69"/>
        <end position="91"/>
    </location>
</feature>
<keyword evidence="4" id="KW-1185">Reference proteome</keyword>
<evidence type="ECO:0000256" key="1">
    <source>
        <dbReference type="PROSITE-ProRule" id="PRU00339"/>
    </source>
</evidence>
<dbReference type="PANTHER" id="PTHR12558:SF13">
    <property type="entry name" value="CELL DIVISION CYCLE PROTEIN 27 HOMOLOG"/>
    <property type="match status" value="1"/>
</dbReference>
<dbReference type="InterPro" id="IPR019734">
    <property type="entry name" value="TPR_rpt"/>
</dbReference>
<dbReference type="OrthoDB" id="228522at2"/>
<keyword evidence="2" id="KW-0472">Membrane</keyword>